<feature type="non-terminal residue" evidence="2">
    <location>
        <position position="1"/>
    </location>
</feature>
<proteinExistence type="predicted"/>
<accession>A0A7J6QAH7</accession>
<gene>
    <name evidence="2" type="ORF">FOZ62_031795</name>
    <name evidence="3" type="ORF">FOZ63_001941</name>
</gene>
<organism evidence="2 5">
    <name type="scientific">Perkinsus olseni</name>
    <name type="common">Perkinsus atlanticus</name>
    <dbReference type="NCBI Taxonomy" id="32597"/>
    <lineage>
        <taxon>Eukaryota</taxon>
        <taxon>Sar</taxon>
        <taxon>Alveolata</taxon>
        <taxon>Perkinsozoa</taxon>
        <taxon>Perkinsea</taxon>
        <taxon>Perkinsida</taxon>
        <taxon>Perkinsidae</taxon>
        <taxon>Perkinsus</taxon>
    </lineage>
</organism>
<dbReference type="AlphaFoldDB" id="A0A7J6QAH7"/>
<dbReference type="EMBL" id="JABANM010031174">
    <property type="protein sequence ID" value="KAF4705031.1"/>
    <property type="molecule type" value="Genomic_DNA"/>
</dbReference>
<feature type="chain" id="PRO_5036205619" evidence="1">
    <location>
        <begin position="18"/>
        <end position="262"/>
    </location>
</feature>
<comment type="caution">
    <text evidence="2">The sequence shown here is derived from an EMBL/GenBank/DDBJ whole genome shotgun (WGS) entry which is preliminary data.</text>
</comment>
<name>A0A7J6QAH7_PEROL</name>
<sequence>MRCISFIAVLSLAASLGEDEGEQCMATYERKRYWEDDDPTFIKFFKASKNHATVYLYYQGGAQGVEAVSATNFVFVFESFVRKFATEKMGSLGISFDMKERLKQHNLKLGVTIPYDHEGAVLVDRFMTRADRVTVMIYSNNFEILLKMMNHFLKDTCVYCHSVNYDTLNAKITFIAQGDCEDITLCPTATMCAYNSDTAPTAFRGSGFMPGTAGGSYEVIFYVYELLKFTADYLRGNVTAELWFDHLFEEHGTRFGISDFEW</sequence>
<evidence type="ECO:0000313" key="3">
    <source>
        <dbReference type="EMBL" id="KAF4709201.1"/>
    </source>
</evidence>
<evidence type="ECO:0000256" key="1">
    <source>
        <dbReference type="SAM" id="SignalP"/>
    </source>
</evidence>
<keyword evidence="1" id="KW-0732">Signal</keyword>
<dbReference type="EMBL" id="JABANO010032078">
    <property type="protein sequence ID" value="KAF4709201.1"/>
    <property type="molecule type" value="Genomic_DNA"/>
</dbReference>
<dbReference type="Proteomes" id="UP000574390">
    <property type="component" value="Unassembled WGS sequence"/>
</dbReference>
<evidence type="ECO:0000313" key="4">
    <source>
        <dbReference type="Proteomes" id="UP000553632"/>
    </source>
</evidence>
<evidence type="ECO:0000313" key="5">
    <source>
        <dbReference type="Proteomes" id="UP000574390"/>
    </source>
</evidence>
<dbReference type="Proteomes" id="UP000553632">
    <property type="component" value="Unassembled WGS sequence"/>
</dbReference>
<keyword evidence="4" id="KW-1185">Reference proteome</keyword>
<reference evidence="4 5" key="1">
    <citation type="submission" date="2020-04" db="EMBL/GenBank/DDBJ databases">
        <title>Perkinsus olseni comparative genomics.</title>
        <authorList>
            <person name="Bogema D.R."/>
        </authorList>
    </citation>
    <scope>NUCLEOTIDE SEQUENCE [LARGE SCALE GENOMIC DNA]</scope>
    <source>
        <strain evidence="2">ATCC PRA-205</strain>
        <strain evidence="3 4">ATCC PRA-207</strain>
    </source>
</reference>
<feature type="signal peptide" evidence="1">
    <location>
        <begin position="1"/>
        <end position="17"/>
    </location>
</feature>
<evidence type="ECO:0000313" key="2">
    <source>
        <dbReference type="EMBL" id="KAF4705031.1"/>
    </source>
</evidence>
<protein>
    <submittedName>
        <fullName evidence="2">Uncharacterized protein</fullName>
    </submittedName>
</protein>